<organism evidence="1">
    <name type="scientific">Anopheles atroparvus</name>
    <name type="common">European mosquito</name>
    <dbReference type="NCBI Taxonomy" id="41427"/>
    <lineage>
        <taxon>Eukaryota</taxon>
        <taxon>Metazoa</taxon>
        <taxon>Ecdysozoa</taxon>
        <taxon>Arthropoda</taxon>
        <taxon>Hexapoda</taxon>
        <taxon>Insecta</taxon>
        <taxon>Pterygota</taxon>
        <taxon>Neoptera</taxon>
        <taxon>Endopterygota</taxon>
        <taxon>Diptera</taxon>
        <taxon>Nematocera</taxon>
        <taxon>Culicoidea</taxon>
        <taxon>Culicidae</taxon>
        <taxon>Anophelinae</taxon>
        <taxon>Anopheles</taxon>
    </lineage>
</organism>
<sequence>MAPAGKLRSAWMLVVFAACLLATNAREVDKIPVQCREREYLFATIDSTPKPFATTAAPAPGRRVQSEKRECEPVRSFDCGVNGKITLPVAERVCSNSDTTRYVSMDINLESEIYCSWVWWEVQQEETLPKTINKGTVIGSPYANLVAQVTPEMTETDQNYRAFASVGERICVIAKRSGQTVRAFPASARFYTRPVSLDFGQNAPDGCNTAHVRNSCWDRGS</sequence>
<dbReference type="VEuPathDB" id="VectorBase:AATE003040"/>
<dbReference type="PROSITE" id="PS51257">
    <property type="entry name" value="PROKAR_LIPOPROTEIN"/>
    <property type="match status" value="1"/>
</dbReference>
<evidence type="ECO:0000313" key="1">
    <source>
        <dbReference type="EnsemblMetazoa" id="AATE003040-PA.1"/>
    </source>
</evidence>
<accession>A0A182IPK5</accession>
<dbReference type="AlphaFoldDB" id="A0A182IPK5"/>
<dbReference type="EnsemblMetazoa" id="AATE003040-RA">
    <property type="protein sequence ID" value="AATE003040-PA.1"/>
    <property type="gene ID" value="AATE003040"/>
</dbReference>
<reference evidence="1" key="1">
    <citation type="submission" date="2022-08" db="UniProtKB">
        <authorList>
            <consortium name="EnsemblMetazoa"/>
        </authorList>
    </citation>
    <scope>IDENTIFICATION</scope>
    <source>
        <strain evidence="1">EBRO</strain>
    </source>
</reference>
<name>A0A182IPK5_ANOAO</name>
<protein>
    <submittedName>
        <fullName evidence="1">Uncharacterized protein</fullName>
    </submittedName>
</protein>
<proteinExistence type="predicted"/>